<proteinExistence type="predicted"/>
<comment type="caution">
    <text evidence="2">The sequence shown here is derived from an EMBL/GenBank/DDBJ whole genome shotgun (WGS) entry which is preliminary data.</text>
</comment>
<accession>A0A199VGY0</accession>
<dbReference type="EMBL" id="LSRQ01001930">
    <property type="protein sequence ID" value="OAY76030.1"/>
    <property type="molecule type" value="Genomic_DNA"/>
</dbReference>
<protein>
    <submittedName>
        <fullName evidence="2">Uncharacterized protein</fullName>
    </submittedName>
</protein>
<evidence type="ECO:0000256" key="1">
    <source>
        <dbReference type="SAM" id="MobiDB-lite"/>
    </source>
</evidence>
<evidence type="ECO:0000313" key="2">
    <source>
        <dbReference type="EMBL" id="OAY76030.1"/>
    </source>
</evidence>
<feature type="region of interest" description="Disordered" evidence="1">
    <location>
        <begin position="1"/>
        <end position="20"/>
    </location>
</feature>
<gene>
    <name evidence="2" type="ORF">ACMD2_23093</name>
</gene>
<organism evidence="2 3">
    <name type="scientific">Ananas comosus</name>
    <name type="common">Pineapple</name>
    <name type="synonym">Ananas ananas</name>
    <dbReference type="NCBI Taxonomy" id="4615"/>
    <lineage>
        <taxon>Eukaryota</taxon>
        <taxon>Viridiplantae</taxon>
        <taxon>Streptophyta</taxon>
        <taxon>Embryophyta</taxon>
        <taxon>Tracheophyta</taxon>
        <taxon>Spermatophyta</taxon>
        <taxon>Magnoliopsida</taxon>
        <taxon>Liliopsida</taxon>
        <taxon>Poales</taxon>
        <taxon>Bromeliaceae</taxon>
        <taxon>Bromelioideae</taxon>
        <taxon>Ananas</taxon>
    </lineage>
</organism>
<name>A0A199VGY0_ANACO</name>
<evidence type="ECO:0000313" key="3">
    <source>
        <dbReference type="Proteomes" id="UP000092600"/>
    </source>
</evidence>
<feature type="compositionally biased region" description="Polar residues" evidence="1">
    <location>
        <begin position="1"/>
        <end position="18"/>
    </location>
</feature>
<sequence length="97" mass="9986">MAVSYSSEAIHHTSTSLGRPSLASPAALRLVSTLTAVVAAIAAAKSGVAAGDYQPISTANTQNYLSDILNLNIKQFDLTATAVIPHDDDDCRGSSTP</sequence>
<dbReference type="Proteomes" id="UP000092600">
    <property type="component" value="Unassembled WGS sequence"/>
</dbReference>
<dbReference type="AlphaFoldDB" id="A0A199VGY0"/>
<reference evidence="2 3" key="1">
    <citation type="journal article" date="2016" name="DNA Res.">
        <title>The draft genome of MD-2 pineapple using hybrid error correction of long reads.</title>
        <authorList>
            <person name="Redwan R.M."/>
            <person name="Saidin A."/>
            <person name="Kumar S.V."/>
        </authorList>
    </citation>
    <scope>NUCLEOTIDE SEQUENCE [LARGE SCALE GENOMIC DNA]</scope>
    <source>
        <strain evidence="3">cv. MD2</strain>
        <tissue evidence="2">Leaf</tissue>
    </source>
</reference>